<dbReference type="InterPro" id="IPR018958">
    <property type="entry name" value="Knr4/Smi1-like_dom"/>
</dbReference>
<sequence length="169" mass="19158">MSERNSWPVVLGLTITAKRELHQRDPEDSDEQTIPRLKLTPEALEALEREVGEPFPSDFHDFLLHADGWEGVYYDLDLFGSRELRGGGRWPIAKELLDIYTEEGVMEALRLDPKGVMPVAAGDGTDLVLLIRPGWENAGEVVWIIGGQQYIRAEDYKAFVEFIMTQLQS</sequence>
<dbReference type="SUPFAM" id="SSF160631">
    <property type="entry name" value="SMI1/KNR4-like"/>
    <property type="match status" value="1"/>
</dbReference>
<dbReference type="AlphaFoldDB" id="A0A9X3PDE5"/>
<feature type="domain" description="Knr4/Smi1-like" evidence="1">
    <location>
        <begin position="38"/>
        <end position="165"/>
    </location>
</feature>
<evidence type="ECO:0000313" key="2">
    <source>
        <dbReference type="EMBL" id="MDA1361682.1"/>
    </source>
</evidence>
<evidence type="ECO:0000313" key="3">
    <source>
        <dbReference type="Proteomes" id="UP001146067"/>
    </source>
</evidence>
<dbReference type="RefSeq" id="WP_270111708.1">
    <property type="nucleotide sequence ID" value="NZ_JAPZVP010000016.1"/>
</dbReference>
<dbReference type="SMART" id="SM00860">
    <property type="entry name" value="SMI1_KNR4"/>
    <property type="match status" value="1"/>
</dbReference>
<dbReference type="InterPro" id="IPR037883">
    <property type="entry name" value="Knr4/Smi1-like_sf"/>
</dbReference>
<evidence type="ECO:0000259" key="1">
    <source>
        <dbReference type="SMART" id="SM00860"/>
    </source>
</evidence>
<accession>A0A9X3PDE5</accession>
<gene>
    <name evidence="2" type="ORF">O1R50_18790</name>
</gene>
<protein>
    <submittedName>
        <fullName evidence="2">SMI1/KNR4 family protein</fullName>
    </submittedName>
</protein>
<dbReference type="Gene3D" id="3.40.1580.10">
    <property type="entry name" value="SMI1/KNR4-like"/>
    <property type="match status" value="1"/>
</dbReference>
<reference evidence="2" key="1">
    <citation type="submission" date="2022-12" db="EMBL/GenBank/DDBJ databases">
        <title>Gycomyces niveus sp.nov.,a novel actinomycete isolated from soil in Shouguan.</title>
        <authorList>
            <person name="Yang X."/>
        </authorList>
    </citation>
    <scope>NUCLEOTIDE SEQUENCE</scope>
    <source>
        <strain evidence="2">NEAU-A15</strain>
    </source>
</reference>
<dbReference type="Pfam" id="PF09346">
    <property type="entry name" value="SMI1_KNR4"/>
    <property type="match status" value="1"/>
</dbReference>
<comment type="caution">
    <text evidence="2">The sequence shown here is derived from an EMBL/GenBank/DDBJ whole genome shotgun (WGS) entry which is preliminary data.</text>
</comment>
<name>A0A9X3PDE5_9ACTN</name>
<keyword evidence="3" id="KW-1185">Reference proteome</keyword>
<dbReference type="EMBL" id="JAPZVP010000016">
    <property type="protein sequence ID" value="MDA1361682.1"/>
    <property type="molecule type" value="Genomic_DNA"/>
</dbReference>
<dbReference type="Proteomes" id="UP001146067">
    <property type="component" value="Unassembled WGS sequence"/>
</dbReference>
<organism evidence="2 3">
    <name type="scientific">Glycomyces luteolus</name>
    <dbReference type="NCBI Taxonomy" id="2670330"/>
    <lineage>
        <taxon>Bacteria</taxon>
        <taxon>Bacillati</taxon>
        <taxon>Actinomycetota</taxon>
        <taxon>Actinomycetes</taxon>
        <taxon>Glycomycetales</taxon>
        <taxon>Glycomycetaceae</taxon>
        <taxon>Glycomyces</taxon>
    </lineage>
</organism>
<proteinExistence type="predicted"/>